<dbReference type="OrthoDB" id="8076455at2"/>
<evidence type="ECO:0000259" key="1">
    <source>
        <dbReference type="Pfam" id="PF12680"/>
    </source>
</evidence>
<organism evidence="2 3">
    <name type="scientific">Mesorhizobium hawassense</name>
    <dbReference type="NCBI Taxonomy" id="1209954"/>
    <lineage>
        <taxon>Bacteria</taxon>
        <taxon>Pseudomonadati</taxon>
        <taxon>Pseudomonadota</taxon>
        <taxon>Alphaproteobacteria</taxon>
        <taxon>Hyphomicrobiales</taxon>
        <taxon>Phyllobacteriaceae</taxon>
        <taxon>Mesorhizobium</taxon>
    </lineage>
</organism>
<feature type="domain" description="SnoaL-like" evidence="1">
    <location>
        <begin position="7"/>
        <end position="115"/>
    </location>
</feature>
<dbReference type="Gene3D" id="3.10.450.50">
    <property type="match status" value="1"/>
</dbReference>
<dbReference type="AlphaFoldDB" id="A0A330HLQ9"/>
<dbReference type="EMBL" id="QMBP01000008">
    <property type="protein sequence ID" value="RAZ89576.1"/>
    <property type="molecule type" value="Genomic_DNA"/>
</dbReference>
<dbReference type="RefSeq" id="WP_112098893.1">
    <property type="nucleotide sequence ID" value="NZ_QMBP01000008.1"/>
</dbReference>
<keyword evidence="3" id="KW-1185">Reference proteome</keyword>
<reference evidence="2 3" key="2">
    <citation type="submission" date="2018-07" db="EMBL/GenBank/DDBJ databases">
        <title>Diversity of Mesorhizobium strains in Brazil.</title>
        <authorList>
            <person name="Helene L.C.F."/>
            <person name="Dall'Agnol R."/>
            <person name="Delamuta J.R.M."/>
            <person name="Hungria M."/>
        </authorList>
    </citation>
    <scope>NUCLEOTIDE SEQUENCE [LARGE SCALE GENOMIC DNA]</scope>
    <source>
        <strain evidence="2 3">AC99b</strain>
    </source>
</reference>
<comment type="caution">
    <text evidence="2">The sequence shown here is derived from an EMBL/GenBank/DDBJ whole genome shotgun (WGS) entry which is preliminary data.</text>
</comment>
<evidence type="ECO:0000313" key="2">
    <source>
        <dbReference type="EMBL" id="RAZ89576.1"/>
    </source>
</evidence>
<dbReference type="SUPFAM" id="SSF54427">
    <property type="entry name" value="NTF2-like"/>
    <property type="match status" value="1"/>
</dbReference>
<dbReference type="Proteomes" id="UP000251558">
    <property type="component" value="Unassembled WGS sequence"/>
</dbReference>
<dbReference type="PANTHER" id="PTHR41252:SF1">
    <property type="entry name" value="BLR2505 PROTEIN"/>
    <property type="match status" value="1"/>
</dbReference>
<accession>A0A330HLQ9</accession>
<sequence>MRAVDLVNSFYERYANRDIQGALANCANDVEFRWVADPKHSHYAGVTRGKQEFLGRLMALNDDFEYRRYVPIDIIHSGDKVAAQVEIHLTRRTTGQEVVIRTANFWTIRGGQIVEAVEYYDTALAASVLQK</sequence>
<dbReference type="PANTHER" id="PTHR41252">
    <property type="entry name" value="BLR2505 PROTEIN"/>
    <property type="match status" value="1"/>
</dbReference>
<protein>
    <submittedName>
        <fullName evidence="2">Nuclear transport factor 2 family protein</fullName>
    </submittedName>
</protein>
<proteinExistence type="predicted"/>
<evidence type="ECO:0000313" key="3">
    <source>
        <dbReference type="Proteomes" id="UP000251558"/>
    </source>
</evidence>
<reference evidence="3" key="1">
    <citation type="submission" date="2018-06" db="EMBL/GenBank/DDBJ databases">
        <authorList>
            <person name="Helene L.C."/>
            <person name="Dall'Agnol R."/>
            <person name="Delamuta J.R."/>
            <person name="Hungria M."/>
        </authorList>
    </citation>
    <scope>NUCLEOTIDE SEQUENCE [LARGE SCALE GENOMIC DNA]</scope>
    <source>
        <strain evidence="3">AC99b</strain>
    </source>
</reference>
<dbReference type="InterPro" id="IPR037401">
    <property type="entry name" value="SnoaL-like"/>
</dbReference>
<gene>
    <name evidence="2" type="ORF">DPM33_18640</name>
</gene>
<dbReference type="Pfam" id="PF12680">
    <property type="entry name" value="SnoaL_2"/>
    <property type="match status" value="1"/>
</dbReference>
<dbReference type="InterPro" id="IPR032710">
    <property type="entry name" value="NTF2-like_dom_sf"/>
</dbReference>
<name>A0A330HLQ9_9HYPH</name>